<dbReference type="KEGG" id="xla:734874"/>
<feature type="binding site" evidence="11">
    <location>
        <position position="413"/>
    </location>
    <ligand>
        <name>S-adenosyl-L-methionine</name>
        <dbReference type="ChEBI" id="CHEBI:59789"/>
    </ligand>
</feature>
<reference evidence="15" key="1">
    <citation type="submission" date="2025-08" db="UniProtKB">
        <authorList>
            <consortium name="RefSeq"/>
        </authorList>
    </citation>
    <scope>IDENTIFICATION</scope>
    <source>
        <strain evidence="15">J_2021</strain>
        <tissue evidence="15">Erythrocytes</tissue>
    </source>
</reference>
<dbReference type="GO" id="GO:0005737">
    <property type="term" value="C:cytoplasm"/>
    <property type="evidence" value="ECO:0000318"/>
    <property type="project" value="GO_Central"/>
</dbReference>
<dbReference type="PANTHER" id="PTHR23245:SF36">
    <property type="entry name" value="TRNA (GUANINE(37)-N1)-METHYLTRANSFERASE"/>
    <property type="match status" value="1"/>
</dbReference>
<comment type="subcellular location">
    <subcellularLocation>
        <location evidence="11">Mitochondrion matrix</location>
    </subcellularLocation>
    <subcellularLocation>
        <location evidence="11">Nucleus</location>
    </subcellularLocation>
    <subcellularLocation>
        <location evidence="11">Cytoplasm</location>
    </subcellularLocation>
    <text evidence="11">Predominantly in the mitochondria and in the nucleus.</text>
</comment>
<evidence type="ECO:0000313" key="14">
    <source>
        <dbReference type="Proteomes" id="UP000186698"/>
    </source>
</evidence>
<dbReference type="InterPro" id="IPR056743">
    <property type="entry name" value="TRM5-TYW2-like_MTfase"/>
</dbReference>
<dbReference type="GO" id="GO:0005634">
    <property type="term" value="C:nucleus"/>
    <property type="evidence" value="ECO:0007669"/>
    <property type="project" value="UniProtKB-SubCell"/>
</dbReference>
<feature type="binding site" evidence="11">
    <location>
        <position position="314"/>
    </location>
    <ligand>
        <name>S-adenosyl-L-methionine</name>
        <dbReference type="ChEBI" id="CHEBI:59789"/>
    </ligand>
</feature>
<evidence type="ECO:0000256" key="12">
    <source>
        <dbReference type="SAM" id="MobiDB-lite"/>
    </source>
</evidence>
<evidence type="ECO:0000256" key="3">
    <source>
        <dbReference type="ARBA" id="ARBA00022603"/>
    </source>
</evidence>
<evidence type="ECO:0000313" key="16">
    <source>
        <dbReference type="Xenbase" id="XB-GENE-957552"/>
    </source>
</evidence>
<keyword evidence="4 11" id="KW-0808">Transferase</keyword>
<comment type="function">
    <text evidence="11">Specifically methylates the N1 position of guanosine-37 in various cytoplasmic and mitochondrial tRNAs. Methylation is not dependent on the nature of the nucleoside 5' of the target nucleoside. This is the first step in the biosynthesis of wybutosine (yW), a modified base adjacent to the anticodon of tRNAs and required for accurate decoding.</text>
</comment>
<keyword evidence="14" id="KW-1185">Reference proteome</keyword>
<dbReference type="SUPFAM" id="SSF53335">
    <property type="entry name" value="S-adenosyl-L-methionine-dependent methyltransferases"/>
    <property type="match status" value="1"/>
</dbReference>
<evidence type="ECO:0000256" key="11">
    <source>
        <dbReference type="HAMAP-Rule" id="MF_03152"/>
    </source>
</evidence>
<keyword evidence="8 11" id="KW-0539">Nucleus</keyword>
<dbReference type="CDD" id="cd02440">
    <property type="entry name" value="AdoMet_MTases"/>
    <property type="match status" value="1"/>
</dbReference>
<dbReference type="FunFam" id="3.40.50.150:FF:000102">
    <property type="entry name" value="tRNA (guanine(37)-N1)-methyltransferase"/>
    <property type="match status" value="1"/>
</dbReference>
<dbReference type="GO" id="GO:0052906">
    <property type="term" value="F:tRNA (guanine(37)-N1)-methyltransferase activity"/>
    <property type="evidence" value="ECO:0007669"/>
    <property type="project" value="UniProtKB-UniRule"/>
</dbReference>
<dbReference type="EC" id="2.1.1.228" evidence="11"/>
<dbReference type="Pfam" id="PF02475">
    <property type="entry name" value="TRM5-TYW2_MTfase"/>
    <property type="match status" value="1"/>
</dbReference>
<dbReference type="InterPro" id="IPR025792">
    <property type="entry name" value="tRNA_Gua_MeTrfase_euk"/>
</dbReference>
<comment type="similarity">
    <text evidence="1">Belongs to the class I-like SAM-binding methyltransferase superfamily. TRM5/TYW2 family.</text>
</comment>
<keyword evidence="3 11" id="KW-0489">Methyltransferase</keyword>
<dbReference type="GO" id="GO:0005759">
    <property type="term" value="C:mitochondrial matrix"/>
    <property type="evidence" value="ECO:0000318"/>
    <property type="project" value="GO_Central"/>
</dbReference>
<evidence type="ECO:0000256" key="6">
    <source>
        <dbReference type="ARBA" id="ARBA00022694"/>
    </source>
</evidence>
<dbReference type="InterPro" id="IPR030382">
    <property type="entry name" value="MeTrfase_TRM5/TYW2"/>
</dbReference>
<evidence type="ECO:0000256" key="10">
    <source>
        <dbReference type="ARBA" id="ARBA00047783"/>
    </source>
</evidence>
<dbReference type="InterPro" id="IPR029063">
    <property type="entry name" value="SAM-dependent_MTases_sf"/>
</dbReference>
<sequence length="520" mass="59019">MLPIERIDTAVTALHSEGRFAWEQEPLPDKYPPQSDIRILSLLHFSGNLPNTPIAGVLSTLGLSFWCPPLLSPNISSTRSCFCTMAEMQDSHNEMGLYTPNPEVRGMTCLNRDAFNKTIHVPVIKVKKEIINRLMKSLKHRLIQRPSLKRVIEDPKDEVNKLVLLDPYKVKSIDSFAESDHALFKQFDVSPQVSQYELQLTYENFKCEEILRAVLPKGQDVTSGFSRVGHIAHMNLRDHQLPYKNVIGQVILDKNPGITSVVNKTNTIDSAYRNFQMEVLAGEENMITKVKENYVTYEFDFSKVYWNPRLATEHDRIIGLLKARDVLFDVFAGVGPFAIPAAKKNCTVYANDLNPESYKWLLHNCKLNKVERRVQTFNADGRDFIKTTIKKELLKYANVPSAEEKPSLHIAMNLPALAVEFLDAFKNLLEEEPCSSFIVPTIHCYSFSKDDDPLQDVKARAESFLGTTLEDCSLHLVRNVAPNKEMVCISFQLPTSVLFQSDTGEPESKRPRTAKESKLD</sequence>
<dbReference type="RefSeq" id="XP_018084717.1">
    <property type="nucleotide sequence ID" value="XM_018229228.2"/>
</dbReference>
<dbReference type="GO" id="GO:0070901">
    <property type="term" value="P:mitochondrial tRNA methylation"/>
    <property type="evidence" value="ECO:0000318"/>
    <property type="project" value="GO_Central"/>
</dbReference>
<name>A0A8J0T9C6_XENLA</name>
<comment type="subunit">
    <text evidence="11">Monomer.</text>
</comment>
<comment type="similarity">
    <text evidence="11">Belongs to the TRM5 / TYW2 family.</text>
</comment>
<keyword evidence="7 11" id="KW-0496">Mitochondrion</keyword>
<accession>A0A8J0T9C6</accession>
<feature type="binding site" evidence="11">
    <location>
        <begin position="352"/>
        <end position="353"/>
    </location>
    <ligand>
        <name>S-adenosyl-L-methionine</name>
        <dbReference type="ChEBI" id="CHEBI:59789"/>
    </ligand>
</feature>
<evidence type="ECO:0000259" key="13">
    <source>
        <dbReference type="PROSITE" id="PS51684"/>
    </source>
</evidence>
<feature type="binding site" evidence="11">
    <location>
        <begin position="380"/>
        <end position="381"/>
    </location>
    <ligand>
        <name>S-adenosyl-L-methionine</name>
        <dbReference type="ChEBI" id="CHEBI:59789"/>
    </ligand>
</feature>
<organism evidence="14 15">
    <name type="scientific">Xenopus laevis</name>
    <name type="common">African clawed frog</name>
    <dbReference type="NCBI Taxonomy" id="8355"/>
    <lineage>
        <taxon>Eukaryota</taxon>
        <taxon>Metazoa</taxon>
        <taxon>Chordata</taxon>
        <taxon>Craniata</taxon>
        <taxon>Vertebrata</taxon>
        <taxon>Euteleostomi</taxon>
        <taxon>Amphibia</taxon>
        <taxon>Batrachia</taxon>
        <taxon>Anura</taxon>
        <taxon>Pipoidea</taxon>
        <taxon>Pipidae</taxon>
        <taxon>Xenopodinae</taxon>
        <taxon>Xenopus</taxon>
        <taxon>Xenopus</taxon>
    </lineage>
</organism>
<dbReference type="PROSITE" id="PS51684">
    <property type="entry name" value="SAM_MT_TRM5_TYW2"/>
    <property type="match status" value="1"/>
</dbReference>
<comment type="function">
    <text evidence="9">Involved in mitochondrial tRNA methylation. Specifically methylates the N1 position of guanosine-37 in various tRNAs. Methylation is not dependent on the nature of the nucleoside 5' of the target nucleoside. This is the first step in the biosynthesis of wybutosine (yW), a modified base adjacent to the anticodon of tRNAs and required for accurate decoding.</text>
</comment>
<feature type="compositionally biased region" description="Basic and acidic residues" evidence="12">
    <location>
        <begin position="506"/>
        <end position="520"/>
    </location>
</feature>
<keyword evidence="2 11" id="KW-0963">Cytoplasm</keyword>
<evidence type="ECO:0000256" key="9">
    <source>
        <dbReference type="ARBA" id="ARBA00045951"/>
    </source>
</evidence>
<dbReference type="GeneID" id="734874"/>
<protein>
    <recommendedName>
        <fullName evidence="11">tRNA (guanine(37)-N1)-methyltransferase</fullName>
        <ecNumber evidence="11">2.1.1.228</ecNumber>
    </recommendedName>
    <alternativeName>
        <fullName evidence="11">M1G-methyltransferase</fullName>
    </alternativeName>
    <alternativeName>
        <fullName evidence="11">tRNA [GM37] methyltransferase</fullName>
    </alternativeName>
    <alternativeName>
        <fullName evidence="11">tRNA methyltransferase 5 homolog</fullName>
    </alternativeName>
</protein>
<dbReference type="Pfam" id="PF25133">
    <property type="entry name" value="TYW2_N_2"/>
    <property type="match status" value="1"/>
</dbReference>
<evidence type="ECO:0000256" key="1">
    <source>
        <dbReference type="ARBA" id="ARBA00009775"/>
    </source>
</evidence>
<dbReference type="AlphaFoldDB" id="A0A8J0T9C6"/>
<dbReference type="Xenbase" id="XB-GENE-957552">
    <property type="gene designation" value="trmt5.L"/>
</dbReference>
<evidence type="ECO:0000256" key="7">
    <source>
        <dbReference type="ARBA" id="ARBA00023128"/>
    </source>
</evidence>
<dbReference type="AGR" id="Xenbase:XB-GENE-957552"/>
<evidence type="ECO:0000313" key="15">
    <source>
        <dbReference type="RefSeq" id="XP_018084717.1"/>
    </source>
</evidence>
<dbReference type="OrthoDB" id="408788at2759"/>
<dbReference type="Gene3D" id="3.40.50.150">
    <property type="entry name" value="Vaccinia Virus protein VP39"/>
    <property type="match status" value="1"/>
</dbReference>
<dbReference type="PANTHER" id="PTHR23245">
    <property type="entry name" value="TRNA METHYLTRANSFERASE"/>
    <property type="match status" value="1"/>
</dbReference>
<dbReference type="Proteomes" id="UP000186698">
    <property type="component" value="Chromosome 8L"/>
</dbReference>
<keyword evidence="6 11" id="KW-0819">tRNA processing</keyword>
<dbReference type="CTD" id="734874"/>
<evidence type="ECO:0000256" key="4">
    <source>
        <dbReference type="ARBA" id="ARBA00022679"/>
    </source>
</evidence>
<dbReference type="GO" id="GO:0002939">
    <property type="term" value="P:tRNA N1-guanine methylation"/>
    <property type="evidence" value="ECO:0000318"/>
    <property type="project" value="GO_Central"/>
</dbReference>
<keyword evidence="5 11" id="KW-0949">S-adenosyl-L-methionine</keyword>
<dbReference type="HAMAP" id="MF_03152">
    <property type="entry name" value="TRM5"/>
    <property type="match status" value="1"/>
</dbReference>
<feature type="domain" description="SAM-dependent methyltransferase TRM5/TYW2-type" evidence="13">
    <location>
        <begin position="225"/>
        <end position="495"/>
    </location>
</feature>
<dbReference type="InterPro" id="IPR056744">
    <property type="entry name" value="TRM5/TYW2-like_N"/>
</dbReference>
<evidence type="ECO:0000256" key="5">
    <source>
        <dbReference type="ARBA" id="ARBA00022691"/>
    </source>
</evidence>
<comment type="catalytic activity">
    <reaction evidence="10 11">
        <text>guanosine(37) in tRNA + S-adenosyl-L-methionine = N(1)-methylguanosine(37) in tRNA + S-adenosyl-L-homocysteine + H(+)</text>
        <dbReference type="Rhea" id="RHEA:36899"/>
        <dbReference type="Rhea" id="RHEA-COMP:10145"/>
        <dbReference type="Rhea" id="RHEA-COMP:10147"/>
        <dbReference type="ChEBI" id="CHEBI:15378"/>
        <dbReference type="ChEBI" id="CHEBI:57856"/>
        <dbReference type="ChEBI" id="CHEBI:59789"/>
        <dbReference type="ChEBI" id="CHEBI:73542"/>
        <dbReference type="ChEBI" id="CHEBI:74269"/>
        <dbReference type="EC" id="2.1.1.228"/>
    </reaction>
</comment>
<gene>
    <name evidence="15 16" type="primary">trmt5.L</name>
    <name evidence="11" type="synonym">TRM5</name>
    <name evidence="11" type="synonym">TRMT5</name>
</gene>
<feature type="region of interest" description="Disordered" evidence="12">
    <location>
        <begin position="501"/>
        <end position="520"/>
    </location>
</feature>
<dbReference type="Gene3D" id="3.30.300.110">
    <property type="entry name" value="Met-10+ protein-like domains"/>
    <property type="match status" value="1"/>
</dbReference>
<proteinExistence type="inferred from homology"/>
<dbReference type="GO" id="GO:0008175">
    <property type="term" value="F:tRNA methyltransferase activity"/>
    <property type="evidence" value="ECO:0000318"/>
    <property type="project" value="GO_Central"/>
</dbReference>
<dbReference type="FunFam" id="3.30.300.110:FF:000001">
    <property type="entry name" value="tRNA (guanine(37)-N1)-methyltransferase"/>
    <property type="match status" value="1"/>
</dbReference>
<evidence type="ECO:0000256" key="2">
    <source>
        <dbReference type="ARBA" id="ARBA00022490"/>
    </source>
</evidence>
<evidence type="ECO:0000256" key="8">
    <source>
        <dbReference type="ARBA" id="ARBA00023242"/>
    </source>
</evidence>